<dbReference type="SUPFAM" id="SSF48452">
    <property type="entry name" value="TPR-like"/>
    <property type="match status" value="3"/>
</dbReference>
<dbReference type="PANTHER" id="PTHR35807:SF2">
    <property type="entry name" value="TRANSCRIPTIONAL ACTIVATOR DOMAIN"/>
    <property type="match status" value="1"/>
</dbReference>
<dbReference type="SMART" id="SM01043">
    <property type="entry name" value="BTAD"/>
    <property type="match status" value="1"/>
</dbReference>
<accession>A0A926KKU9</accession>
<keyword evidence="3" id="KW-1185">Reference proteome</keyword>
<dbReference type="Proteomes" id="UP000650466">
    <property type="component" value="Unassembled WGS sequence"/>
</dbReference>
<feature type="domain" description="Bacterial transcriptional activator" evidence="1">
    <location>
        <begin position="937"/>
        <end position="1079"/>
    </location>
</feature>
<dbReference type="Gene3D" id="1.10.10.10">
    <property type="entry name" value="Winged helix-like DNA-binding domain superfamily/Winged helix DNA-binding domain"/>
    <property type="match status" value="1"/>
</dbReference>
<comment type="caution">
    <text evidence="2">The sequence shown here is derived from an EMBL/GenBank/DDBJ whole genome shotgun (WGS) entry which is preliminary data.</text>
</comment>
<dbReference type="InterPro" id="IPR027417">
    <property type="entry name" value="P-loop_NTPase"/>
</dbReference>
<dbReference type="AlphaFoldDB" id="A0A926KKU9"/>
<dbReference type="InterPro" id="IPR036388">
    <property type="entry name" value="WH-like_DNA-bd_sf"/>
</dbReference>
<dbReference type="InterPro" id="IPR005158">
    <property type="entry name" value="BTAD"/>
</dbReference>
<evidence type="ECO:0000313" key="3">
    <source>
        <dbReference type="Proteomes" id="UP000650466"/>
    </source>
</evidence>
<proteinExistence type="predicted"/>
<evidence type="ECO:0000259" key="1">
    <source>
        <dbReference type="SMART" id="SM01043"/>
    </source>
</evidence>
<protein>
    <submittedName>
        <fullName evidence="2">Transcriptional regulator</fullName>
    </submittedName>
</protein>
<name>A0A926KKU9_9BACL</name>
<dbReference type="SUPFAM" id="SSF52540">
    <property type="entry name" value="P-loop containing nucleoside triphosphate hydrolases"/>
    <property type="match status" value="1"/>
</dbReference>
<sequence length="1086" mass="125338">MRSAKSILVTKITPPQLKKNTLQRQSLNKRLKQVFEYPLTIVQSGPGYGKSTALSSFFRMERIAVCWYSCGEREDDLVPFYQYLVHAIRTQYPGFGEQLMVSLLEGAYGSDEQDLYVLSDTLMNELTQLSDEVIVVIDDFHLVEHCDPVSKSLEYMVRHLPPQVHLVISGRTKPRWDSLTSMKVKAELLELGESDLAFTAEEIDVLFADYYELPLGEADVKEIFRKTEGWVMAVQMIWQQLTTGRKLAQILDHDGRSMDDLFRYLAMEVFSKQTEEIREALLMTCIFDDFHTSLCDKLYGWNDSHMMLDRICGLRLFLFQTGEQQYRYHAMFREFLVQRLKSEDNRFRSLHKLAAQYFMDHQQPEAALYHYRTISDQQGIAAVLHDYGKTLVKTGRLGKLLELTRTLPEPLLDRYPWLWVYQGEAYRYRCLYDKAQACYKQAKEIAGYRMDETGDGLIRAAALEGQARVYLDTIQPRKADALLKESLNLIESLEDSSRSTHDRLRLYSLLAENLVNSGRAVEARKWVSRCRELDPVFKDDVLEIRMNLRSGKLAKALRLLEKLKLEETVKGGIVLSRSHRELNILASLMESMLGNPEKAKAAAQEGMLQGIRTESPFAEACGWMRMGHAAQLMPSVQFDVVLNCYRTAQEMMEGLEVSRGKAEPLMGLCLLHGRAGTFESALQYGRLALLETEQVNDSWLSAWIRLSIAVAYIYHGKLSESDDLMAEAELLFGDCGDSYGLTVALLWRTWIAYHSGREREFHEHLERFLSQMQSGDYEYLVQKRTLFGPKDIQQLVPMLIAAQNCQAVSHYASFLLSGLGLEQAAYHPGYTLRVQTLGEFKVFLGDKELTDKDWQRGKAKELFQLLVVKRKQLVPKEEIMALLYPELDEKAGVRDFKVALNALHSALEPGRQARSNPFFVQRHGTSYGLNLAPGLILDVVEFEAHAKNGLEESDRERAAALLDKGLQLYHGDYMPDRRYDDWCIEERERIQVLYLRSLERMAQLCVESGQFDRAIHWCERIVQTDACWEEAYRLLMYCHYKQNNRNQALKWYYRCCKELDRELGVAPMERTRQMYDTVMQTHVTDL</sequence>
<dbReference type="Pfam" id="PF25873">
    <property type="entry name" value="WHD_MalT"/>
    <property type="match status" value="1"/>
</dbReference>
<dbReference type="Gene3D" id="1.25.40.10">
    <property type="entry name" value="Tetratricopeptide repeat domain"/>
    <property type="match status" value="3"/>
</dbReference>
<dbReference type="InterPro" id="IPR011990">
    <property type="entry name" value="TPR-like_helical_dom_sf"/>
</dbReference>
<dbReference type="PANTHER" id="PTHR35807">
    <property type="entry name" value="TRANSCRIPTIONAL REGULATOR REDD-RELATED"/>
    <property type="match status" value="1"/>
</dbReference>
<dbReference type="InterPro" id="IPR051677">
    <property type="entry name" value="AfsR-DnrI-RedD_regulator"/>
</dbReference>
<evidence type="ECO:0000313" key="2">
    <source>
        <dbReference type="EMBL" id="MBD0378978.1"/>
    </source>
</evidence>
<gene>
    <name evidence="2" type="ORF">ICC18_02430</name>
</gene>
<organism evidence="2 3">
    <name type="scientific">Paenibacillus sedimenti</name>
    <dbReference type="NCBI Taxonomy" id="2770274"/>
    <lineage>
        <taxon>Bacteria</taxon>
        <taxon>Bacillati</taxon>
        <taxon>Bacillota</taxon>
        <taxon>Bacilli</taxon>
        <taxon>Bacillales</taxon>
        <taxon>Paenibacillaceae</taxon>
        <taxon>Paenibacillus</taxon>
    </lineage>
</organism>
<dbReference type="EMBL" id="JACVVD010000001">
    <property type="protein sequence ID" value="MBD0378978.1"/>
    <property type="molecule type" value="Genomic_DNA"/>
</dbReference>
<reference evidence="2" key="1">
    <citation type="submission" date="2020-09" db="EMBL/GenBank/DDBJ databases">
        <title>Draft Genome Sequence of Paenibacillus sp. WST5.</title>
        <authorList>
            <person name="Bao Z."/>
        </authorList>
    </citation>
    <scope>NUCLEOTIDE SEQUENCE</scope>
    <source>
        <strain evidence="2">WST5</strain>
    </source>
</reference>
<dbReference type="RefSeq" id="WP_188172774.1">
    <property type="nucleotide sequence ID" value="NZ_JACVVD010000001.1"/>
</dbReference>
<dbReference type="Pfam" id="PF03704">
    <property type="entry name" value="BTAD"/>
    <property type="match status" value="1"/>
</dbReference>
<dbReference type="InterPro" id="IPR059106">
    <property type="entry name" value="WHD_MalT"/>
</dbReference>